<evidence type="ECO:0000256" key="12">
    <source>
        <dbReference type="SAM" id="SignalP"/>
    </source>
</evidence>
<keyword evidence="8 11" id="KW-0378">Hydrolase</keyword>
<reference evidence="17" key="1">
    <citation type="journal article" date="2019" name="Gigascience">
        <title>De novo genome assembly of the endangered Acer yangbiense, a plant species with extremely small populations endemic to Yunnan Province, China.</title>
        <authorList>
            <person name="Yang J."/>
            <person name="Wariss H.M."/>
            <person name="Tao L."/>
            <person name="Zhang R."/>
            <person name="Yun Q."/>
            <person name="Hollingsworth P."/>
            <person name="Dao Z."/>
            <person name="Luo G."/>
            <person name="Guo H."/>
            <person name="Ma Y."/>
            <person name="Sun W."/>
        </authorList>
    </citation>
    <scope>NUCLEOTIDE SEQUENCE [LARGE SCALE GENOMIC DNA]</scope>
    <source>
        <strain evidence="17">cv. br00</strain>
    </source>
</reference>
<keyword evidence="17" id="KW-1185">Reference proteome</keyword>
<dbReference type="InterPro" id="IPR036852">
    <property type="entry name" value="Peptidase_S8/S53_dom_sf"/>
</dbReference>
<feature type="active site" description="Charge relay system" evidence="10 11">
    <location>
        <position position="164"/>
    </location>
</feature>
<dbReference type="PROSITE" id="PS00138">
    <property type="entry name" value="SUBTILASE_SER"/>
    <property type="match status" value="1"/>
</dbReference>
<dbReference type="InterPro" id="IPR034197">
    <property type="entry name" value="Peptidases_S8_3"/>
</dbReference>
<feature type="signal peptide" evidence="12">
    <location>
        <begin position="1"/>
        <end position="18"/>
    </location>
</feature>
<evidence type="ECO:0000259" key="15">
    <source>
        <dbReference type="Pfam" id="PF17766"/>
    </source>
</evidence>
<evidence type="ECO:0000256" key="3">
    <source>
        <dbReference type="ARBA" id="ARBA00011073"/>
    </source>
</evidence>
<dbReference type="InterPro" id="IPR015500">
    <property type="entry name" value="Peptidase_S8_subtilisin-rel"/>
</dbReference>
<dbReference type="GO" id="GO:0009609">
    <property type="term" value="P:response to symbiotic bacterium"/>
    <property type="evidence" value="ECO:0007669"/>
    <property type="project" value="UniProtKB-ARBA"/>
</dbReference>
<dbReference type="Pfam" id="PF02225">
    <property type="entry name" value="PA"/>
    <property type="match status" value="1"/>
</dbReference>
<dbReference type="GO" id="GO:0009610">
    <property type="term" value="P:response to symbiotic fungus"/>
    <property type="evidence" value="ECO:0007669"/>
    <property type="project" value="UniProtKB-ARBA"/>
</dbReference>
<dbReference type="CDD" id="cd04852">
    <property type="entry name" value="Peptidases_S8_3"/>
    <property type="match status" value="1"/>
</dbReference>
<dbReference type="InterPro" id="IPR041469">
    <property type="entry name" value="Subtilisin-like_FN3"/>
</dbReference>
<dbReference type="InterPro" id="IPR023828">
    <property type="entry name" value="Peptidase_S8_Ser-AS"/>
</dbReference>
<evidence type="ECO:0000256" key="10">
    <source>
        <dbReference type="PIRSR" id="PIRSR615500-1"/>
    </source>
</evidence>
<keyword evidence="6 11" id="KW-0645">Protease</keyword>
<evidence type="ECO:0000256" key="7">
    <source>
        <dbReference type="ARBA" id="ARBA00022729"/>
    </source>
</evidence>
<feature type="domain" description="Subtilisin-like protease fibronectin type-III" evidence="15">
    <location>
        <begin position="614"/>
        <end position="715"/>
    </location>
</feature>
<dbReference type="InterPro" id="IPR003137">
    <property type="entry name" value="PA_domain"/>
</dbReference>
<evidence type="ECO:0000256" key="6">
    <source>
        <dbReference type="ARBA" id="ARBA00022670"/>
    </source>
</evidence>
<dbReference type="InterPro" id="IPR000209">
    <property type="entry name" value="Peptidase_S8/S53_dom"/>
</dbReference>
<dbReference type="Pfam" id="PF00082">
    <property type="entry name" value="Peptidase_S8"/>
    <property type="match status" value="1"/>
</dbReference>
<dbReference type="EMBL" id="VDCV01000011">
    <property type="protein sequence ID" value="KAB5534249.1"/>
    <property type="molecule type" value="Genomic_DNA"/>
</dbReference>
<dbReference type="PRINTS" id="PR00723">
    <property type="entry name" value="SUBTILISIN"/>
</dbReference>
<dbReference type="FunFam" id="3.40.50.200:FF:000006">
    <property type="entry name" value="Subtilisin-like protease SBT1.5"/>
    <property type="match status" value="1"/>
</dbReference>
<accession>A0A5N5KUZ4</accession>
<dbReference type="CDD" id="cd02120">
    <property type="entry name" value="PA_subtilisin_like"/>
    <property type="match status" value="1"/>
</dbReference>
<comment type="subcellular location">
    <subcellularLocation>
        <location evidence="2">Secreted</location>
        <location evidence="2">Extracellular space</location>
        <location evidence="2">Apoplast</location>
    </subcellularLocation>
</comment>
<evidence type="ECO:0000259" key="14">
    <source>
        <dbReference type="Pfam" id="PF02225"/>
    </source>
</evidence>
<dbReference type="AlphaFoldDB" id="A0A5N5KUZ4"/>
<dbReference type="Gene3D" id="2.60.40.2310">
    <property type="match status" value="1"/>
</dbReference>
<dbReference type="PROSITE" id="PS51892">
    <property type="entry name" value="SUBTILASE"/>
    <property type="match status" value="1"/>
</dbReference>
<organism evidence="16 17">
    <name type="scientific">Salix brachista</name>
    <dbReference type="NCBI Taxonomy" id="2182728"/>
    <lineage>
        <taxon>Eukaryota</taxon>
        <taxon>Viridiplantae</taxon>
        <taxon>Streptophyta</taxon>
        <taxon>Embryophyta</taxon>
        <taxon>Tracheophyta</taxon>
        <taxon>Spermatophyta</taxon>
        <taxon>Magnoliopsida</taxon>
        <taxon>eudicotyledons</taxon>
        <taxon>Gunneridae</taxon>
        <taxon>Pentapetalae</taxon>
        <taxon>rosids</taxon>
        <taxon>fabids</taxon>
        <taxon>Malpighiales</taxon>
        <taxon>Salicaceae</taxon>
        <taxon>Saliceae</taxon>
        <taxon>Salix</taxon>
    </lineage>
</organism>
<evidence type="ECO:0000256" key="2">
    <source>
        <dbReference type="ARBA" id="ARBA00004271"/>
    </source>
</evidence>
<evidence type="ECO:0000256" key="5">
    <source>
        <dbReference type="ARBA" id="ARBA00022525"/>
    </source>
</evidence>
<dbReference type="SUPFAM" id="SSF52743">
    <property type="entry name" value="Subtilisin-like"/>
    <property type="match status" value="1"/>
</dbReference>
<evidence type="ECO:0000256" key="11">
    <source>
        <dbReference type="PROSITE-ProRule" id="PRU01240"/>
    </source>
</evidence>
<dbReference type="InterPro" id="IPR045051">
    <property type="entry name" value="SBT"/>
</dbReference>
<evidence type="ECO:0000256" key="9">
    <source>
        <dbReference type="ARBA" id="ARBA00022825"/>
    </source>
</evidence>
<comment type="caution">
    <text evidence="16">The sequence shown here is derived from an EMBL/GenBank/DDBJ whole genome shotgun (WGS) entry which is preliminary data.</text>
</comment>
<dbReference type="GO" id="GO:0006508">
    <property type="term" value="P:proteolysis"/>
    <property type="evidence" value="ECO:0007669"/>
    <property type="project" value="UniProtKB-KW"/>
</dbReference>
<evidence type="ECO:0000256" key="1">
    <source>
        <dbReference type="ARBA" id="ARBA00002076"/>
    </source>
</evidence>
<dbReference type="Pfam" id="PF17766">
    <property type="entry name" value="fn3_6"/>
    <property type="match status" value="1"/>
</dbReference>
<dbReference type="PANTHER" id="PTHR10795">
    <property type="entry name" value="PROPROTEIN CONVERTASE SUBTILISIN/KEXIN"/>
    <property type="match status" value="1"/>
</dbReference>
<dbReference type="GO" id="GO:0004252">
    <property type="term" value="F:serine-type endopeptidase activity"/>
    <property type="evidence" value="ECO:0007669"/>
    <property type="project" value="UniProtKB-UniRule"/>
</dbReference>
<evidence type="ECO:0000259" key="13">
    <source>
        <dbReference type="Pfam" id="PF00082"/>
    </source>
</evidence>
<dbReference type="PROSITE" id="PS51257">
    <property type="entry name" value="PROKAR_LIPOPROTEIN"/>
    <property type="match status" value="1"/>
</dbReference>
<evidence type="ECO:0008006" key="18">
    <source>
        <dbReference type="Google" id="ProtNLM"/>
    </source>
</evidence>
<proteinExistence type="inferred from homology"/>
<feature type="chain" id="PRO_5024351099" description="Subtilisin-like protease fibronectin type-III domain-containing protein" evidence="12">
    <location>
        <begin position="19"/>
        <end position="718"/>
    </location>
</feature>
<dbReference type="Gene3D" id="3.50.30.30">
    <property type="match status" value="1"/>
</dbReference>
<dbReference type="FunFam" id="3.50.30.30:FF:000005">
    <property type="entry name" value="subtilisin-like protease SBT1.5"/>
    <property type="match status" value="1"/>
</dbReference>
<protein>
    <recommendedName>
        <fullName evidence="18">Subtilisin-like protease fibronectin type-III domain-containing protein</fullName>
    </recommendedName>
</protein>
<evidence type="ECO:0000256" key="4">
    <source>
        <dbReference type="ARBA" id="ARBA00022523"/>
    </source>
</evidence>
<keyword evidence="7 12" id="KW-0732">Signal</keyword>
<keyword evidence="5" id="KW-0964">Secreted</keyword>
<evidence type="ECO:0000313" key="17">
    <source>
        <dbReference type="Proteomes" id="UP000326939"/>
    </source>
</evidence>
<dbReference type="Gene3D" id="3.40.50.200">
    <property type="entry name" value="Peptidase S8/S53 domain"/>
    <property type="match status" value="1"/>
</dbReference>
<keyword evidence="4" id="KW-0052">Apoplast</keyword>
<dbReference type="GO" id="GO:0048046">
    <property type="term" value="C:apoplast"/>
    <property type="evidence" value="ECO:0007669"/>
    <property type="project" value="UniProtKB-SubCell"/>
</dbReference>
<feature type="active site" description="Charge relay system" evidence="10 11">
    <location>
        <position position="91"/>
    </location>
</feature>
<keyword evidence="9 11" id="KW-0720">Serine protease</keyword>
<feature type="domain" description="PA" evidence="14">
    <location>
        <begin position="348"/>
        <end position="421"/>
    </location>
</feature>
<evidence type="ECO:0000313" key="16">
    <source>
        <dbReference type="EMBL" id="KAB5534249.1"/>
    </source>
</evidence>
<gene>
    <name evidence="16" type="ORF">DKX38_017335</name>
</gene>
<comment type="function">
    <text evidence="1">Required for arbuscular mycorrhiza (AM) development during AM symbiosis with AM fungi (e.g. Glomeromycota intraradices).</text>
</comment>
<name>A0A5N5KUZ4_9ROSI</name>
<sequence length="718" mass="77324">MKKLPILFLFLLPLLASCVEKQLKLYIAELKEVVSVFKSNPRKYSVQTTRSWRFVGLEEEGDNINHGFGESRSDILKRAGYGRKVIVGLIDSGVWPESKSFRDEGMGPIPGSWKGICQNGTDFNSSHCNKKIIGARYYIKGFEKYYGPLNMTEDSRSPRDKDGHGTHTASTAVGSRVKNAATLGGFARGTATGGAPLAHLAIYKVCWAIPNQEKADGNTCFEEDMLAAIDDAIGDGVHVMSISIGTSEPAPLREDSIAIGAFHALQNDIVVACCAGNEGPAPSTLSNPSPWVITVGASSVDRAFFAPLVLGNGMEIKGQTVTPYKLDKAYPLVFASDVVASNVPKNLRSQCLANSLSPRKVKGKIVLCMREYGTRVAKGMEVKRAGGFGFILGNSQANGNDLIVDAHVLPATSVGYSDTMKILNYIRSTKDPMARIELARTVIHYRPAPVMASFTSRGPNAIHPSILKPDVTAPGVNILAAWSGATAPSKLYEDKRLVKYNIISGTSMACPHVAAAAALLRAIHPEWSSAAIRSALMTTAWMKNNMGGPIADHSGNAATPFQFGSGHFRPEMAADPGLVYDASYTDHLLYLCSYGIKNVSPKFKCPTVSPSIYNFNYPSVSLPRINGTVTVTRTVTNVGARSSVYFFSARPPPGFAVKASPGVLFFNHAGQKKSFSITVKAREDSMANGRSKGEYAFGWYAWSDGHHYVRSPVAVSSA</sequence>
<feature type="active site" description="Charge relay system" evidence="10 11">
    <location>
        <position position="507"/>
    </location>
</feature>
<feature type="domain" description="Peptidase S8/S53" evidence="13">
    <location>
        <begin position="82"/>
        <end position="566"/>
    </location>
</feature>
<dbReference type="Proteomes" id="UP000326939">
    <property type="component" value="Chromosome 11"/>
</dbReference>
<evidence type="ECO:0000256" key="8">
    <source>
        <dbReference type="ARBA" id="ARBA00022801"/>
    </source>
</evidence>
<comment type="similarity">
    <text evidence="3 11">Belongs to the peptidase S8 family.</text>
</comment>